<organism evidence="1 2">
    <name type="scientific">Kushneria sinocarnis</name>
    <dbReference type="NCBI Taxonomy" id="595502"/>
    <lineage>
        <taxon>Bacteria</taxon>
        <taxon>Pseudomonadati</taxon>
        <taxon>Pseudomonadota</taxon>
        <taxon>Gammaproteobacteria</taxon>
        <taxon>Oceanospirillales</taxon>
        <taxon>Halomonadaceae</taxon>
        <taxon>Kushneria</taxon>
    </lineage>
</organism>
<dbReference type="Pfam" id="PF22398">
    <property type="entry name" value="DUF6978"/>
    <property type="match status" value="1"/>
</dbReference>
<dbReference type="EMBL" id="RBIN01000006">
    <property type="protein sequence ID" value="RKR02621.1"/>
    <property type="molecule type" value="Genomic_DNA"/>
</dbReference>
<dbReference type="InterPro" id="IPR053916">
    <property type="entry name" value="DUF6978"/>
</dbReference>
<protein>
    <submittedName>
        <fullName evidence="1">Uncharacterized protein</fullName>
    </submittedName>
</protein>
<comment type="caution">
    <text evidence="1">The sequence shown here is derived from an EMBL/GenBank/DDBJ whole genome shotgun (WGS) entry which is preliminary data.</text>
</comment>
<sequence length="172" mass="19908">MSQPILTDDDIRALLGTHKIVTNPRARWKQQRGSKQKNHKVQSTCGKEFVLYLRQNSRIEEHFSCGLKYCHPDGKHKDVTLCRYNGSDHEHENPLDGKGKIYNQCHIHWATQRYMAAGRKAEHYAETTDRYEDLDGALLALCEDCHIEFPTRARPLSEVHDDMWGDDSSNDD</sequence>
<proteinExistence type="predicted"/>
<evidence type="ECO:0000313" key="2">
    <source>
        <dbReference type="Proteomes" id="UP000281975"/>
    </source>
</evidence>
<accession>A0A420WVL5</accession>
<dbReference type="RefSeq" id="WP_211327945.1">
    <property type="nucleotide sequence ID" value="NZ_RBIN01000006.1"/>
</dbReference>
<gene>
    <name evidence="1" type="ORF">C7446_2339</name>
</gene>
<name>A0A420WVL5_9GAMM</name>
<keyword evidence="2" id="KW-1185">Reference proteome</keyword>
<dbReference type="AlphaFoldDB" id="A0A420WVL5"/>
<reference evidence="1 2" key="1">
    <citation type="submission" date="2018-10" db="EMBL/GenBank/DDBJ databases">
        <title>Genomic Encyclopedia of Type Strains, Phase IV (KMG-IV): sequencing the most valuable type-strain genomes for metagenomic binning, comparative biology and taxonomic classification.</title>
        <authorList>
            <person name="Goeker M."/>
        </authorList>
    </citation>
    <scope>NUCLEOTIDE SEQUENCE [LARGE SCALE GENOMIC DNA]</scope>
    <source>
        <strain evidence="1 2">DSM 23229</strain>
    </source>
</reference>
<dbReference type="Proteomes" id="UP000281975">
    <property type="component" value="Unassembled WGS sequence"/>
</dbReference>
<evidence type="ECO:0000313" key="1">
    <source>
        <dbReference type="EMBL" id="RKR02621.1"/>
    </source>
</evidence>